<dbReference type="PANTHER" id="PTHR32507">
    <property type="entry name" value="NA(+)/H(+) ANTIPORTER 1"/>
    <property type="match status" value="1"/>
</dbReference>
<dbReference type="InterPro" id="IPR006153">
    <property type="entry name" value="Cation/H_exchanger_TM"/>
</dbReference>
<keyword evidence="7" id="KW-0406">Ion transport</keyword>
<evidence type="ECO:0000256" key="7">
    <source>
        <dbReference type="ARBA" id="ARBA00023065"/>
    </source>
</evidence>
<evidence type="ECO:0000256" key="4">
    <source>
        <dbReference type="ARBA" id="ARBA00022475"/>
    </source>
</evidence>
<keyword evidence="2" id="KW-0813">Transport</keyword>
<feature type="transmembrane region" description="Helical" evidence="9">
    <location>
        <begin position="221"/>
        <end position="250"/>
    </location>
</feature>
<dbReference type="PANTHER" id="PTHR32507:SF0">
    <property type="entry name" value="NA(+)_H(+) ANTIPORTER 2-RELATED"/>
    <property type="match status" value="1"/>
</dbReference>
<feature type="transmembrane region" description="Helical" evidence="9">
    <location>
        <begin position="148"/>
        <end position="172"/>
    </location>
</feature>
<dbReference type="Gene3D" id="3.40.50.720">
    <property type="entry name" value="NAD(P)-binding Rossmann-like Domain"/>
    <property type="match status" value="1"/>
</dbReference>
<feature type="transmembrane region" description="Helical" evidence="9">
    <location>
        <begin position="362"/>
        <end position="380"/>
    </location>
</feature>
<dbReference type="AlphaFoldDB" id="A0AAW3ZSM3"/>
<dbReference type="GO" id="GO:1902600">
    <property type="term" value="P:proton transmembrane transport"/>
    <property type="evidence" value="ECO:0007669"/>
    <property type="project" value="InterPro"/>
</dbReference>
<dbReference type="RefSeq" id="WP_192031443.1">
    <property type="nucleotide sequence ID" value="NZ_JACYTR010000077.1"/>
</dbReference>
<feature type="transmembrane region" description="Helical" evidence="9">
    <location>
        <begin position="87"/>
        <end position="110"/>
    </location>
</feature>
<keyword evidence="5 9" id="KW-0812">Transmembrane</keyword>
<keyword evidence="8 9" id="KW-0472">Membrane</keyword>
<evidence type="ECO:0000256" key="1">
    <source>
        <dbReference type="ARBA" id="ARBA00004651"/>
    </source>
</evidence>
<evidence type="ECO:0000256" key="3">
    <source>
        <dbReference type="ARBA" id="ARBA00022449"/>
    </source>
</evidence>
<evidence type="ECO:0000256" key="2">
    <source>
        <dbReference type="ARBA" id="ARBA00022448"/>
    </source>
</evidence>
<keyword evidence="3" id="KW-0050">Antiport</keyword>
<dbReference type="InterPro" id="IPR036291">
    <property type="entry name" value="NAD(P)-bd_dom_sf"/>
</dbReference>
<sequence length="613" mass="65588">MSESLLPLALLSLGFFCQWLAWRVQLPAILFLLLTGIVLGPVLGALEPDALLGDYLFPLVSLGVAVILFEGSLGLRWSELKGVGPAVANLVSIGAVISLLVLAAAAHYLAGLSWELSLLFGALTCVTGPTVVVPMLRSVRPNSRIANVLRWEGIIIDPIGALFAVLIFNWILLGVGRDTLGEALQAFGITTAVGTVFGLVGGVGLGYLLRRHWIPEYLQNYAALVAVLGVFAISNAVAHESGLLAVTLMGMYLGNRPELHMDDILDFKEHLSTLLISLLFILLAARLEWPSFQLALAGCTLLAVAMLIARPLSVFVSALGSSLSWRERALIAWIAPRGIVAAAVSALFALKLEAAELTGAEQLVPLTFMLIIGTVVIQSATARSIAQRLGVTEPSDNGVLIVGATPVARAIGKALLQQKIEVLIADDDWLAIRAARMDGLPTYFGNPVSEHADMHLDLTGIGNLLAASTRREINTLACVRFEPEFGRERIYRIRIFAPGEAPKQTISGTMKGRILFGPEITQRSIEERLGKGHKIRATKLSEAFGWKEYREKHGDQALLLFAIDDKGQLRLAAQDAELVPRPGWTTVVLSAGAPSNDAVKPADAGNGETAGQA</sequence>
<evidence type="ECO:0000256" key="5">
    <source>
        <dbReference type="ARBA" id="ARBA00022692"/>
    </source>
</evidence>
<dbReference type="SUPFAM" id="SSF51735">
    <property type="entry name" value="NAD(P)-binding Rossmann-fold domains"/>
    <property type="match status" value="1"/>
</dbReference>
<feature type="transmembrane region" description="Helical" evidence="9">
    <location>
        <begin position="184"/>
        <end position="209"/>
    </location>
</feature>
<feature type="transmembrane region" description="Helical" evidence="9">
    <location>
        <begin position="294"/>
        <end position="318"/>
    </location>
</feature>
<evidence type="ECO:0000256" key="9">
    <source>
        <dbReference type="SAM" id="Phobius"/>
    </source>
</evidence>
<protein>
    <submittedName>
        <fullName evidence="11">Sodium:proton antiporter</fullName>
    </submittedName>
</protein>
<feature type="transmembrane region" description="Helical" evidence="9">
    <location>
        <begin position="52"/>
        <end position="75"/>
    </location>
</feature>
<keyword evidence="12" id="KW-1185">Reference proteome</keyword>
<feature type="transmembrane region" description="Helical" evidence="9">
    <location>
        <begin position="330"/>
        <end position="350"/>
    </location>
</feature>
<dbReference type="GO" id="GO:0015297">
    <property type="term" value="F:antiporter activity"/>
    <property type="evidence" value="ECO:0007669"/>
    <property type="project" value="UniProtKB-KW"/>
</dbReference>
<evidence type="ECO:0000256" key="6">
    <source>
        <dbReference type="ARBA" id="ARBA00022989"/>
    </source>
</evidence>
<dbReference type="Pfam" id="PF00999">
    <property type="entry name" value="Na_H_Exchanger"/>
    <property type="match status" value="1"/>
</dbReference>
<feature type="transmembrane region" description="Helical" evidence="9">
    <location>
        <begin position="6"/>
        <end position="22"/>
    </location>
</feature>
<feature type="transmembrane region" description="Helical" evidence="9">
    <location>
        <begin position="29"/>
        <end position="46"/>
    </location>
</feature>
<dbReference type="InterPro" id="IPR038770">
    <property type="entry name" value="Na+/solute_symporter_sf"/>
</dbReference>
<proteinExistence type="predicted"/>
<keyword evidence="6 9" id="KW-1133">Transmembrane helix</keyword>
<evidence type="ECO:0000313" key="11">
    <source>
        <dbReference type="EMBL" id="MBD8528024.1"/>
    </source>
</evidence>
<comment type="subcellular location">
    <subcellularLocation>
        <location evidence="1">Cell membrane</location>
        <topology evidence="1">Multi-pass membrane protein</topology>
    </subcellularLocation>
</comment>
<dbReference type="Gene3D" id="1.20.1530.20">
    <property type="match status" value="1"/>
</dbReference>
<name>A0AAW3ZSM3_9GAMM</name>
<comment type="caution">
    <text evidence="11">The sequence shown here is derived from an EMBL/GenBank/DDBJ whole genome shotgun (WGS) entry which is preliminary data.</text>
</comment>
<dbReference type="GO" id="GO:0005886">
    <property type="term" value="C:plasma membrane"/>
    <property type="evidence" value="ECO:0007669"/>
    <property type="project" value="UniProtKB-SubCell"/>
</dbReference>
<dbReference type="Proteomes" id="UP000613768">
    <property type="component" value="Unassembled WGS sequence"/>
</dbReference>
<evidence type="ECO:0000256" key="8">
    <source>
        <dbReference type="ARBA" id="ARBA00023136"/>
    </source>
</evidence>
<feature type="domain" description="Cation/H+ exchanger transmembrane" evidence="10">
    <location>
        <begin position="15"/>
        <end position="385"/>
    </location>
</feature>
<feature type="transmembrane region" description="Helical" evidence="9">
    <location>
        <begin position="116"/>
        <end position="136"/>
    </location>
</feature>
<accession>A0AAW3ZSM3</accession>
<organism evidence="11 12">
    <name type="scientific">Pseudomarimonas arenosa</name>
    <dbReference type="NCBI Taxonomy" id="2774145"/>
    <lineage>
        <taxon>Bacteria</taxon>
        <taxon>Pseudomonadati</taxon>
        <taxon>Pseudomonadota</taxon>
        <taxon>Gammaproteobacteria</taxon>
        <taxon>Lysobacterales</taxon>
        <taxon>Lysobacteraceae</taxon>
        <taxon>Pseudomarimonas</taxon>
    </lineage>
</organism>
<gene>
    <name evidence="11" type="ORF">IFO71_19930</name>
</gene>
<dbReference type="EMBL" id="JACYTR010000077">
    <property type="protein sequence ID" value="MBD8528024.1"/>
    <property type="molecule type" value="Genomic_DNA"/>
</dbReference>
<reference evidence="11 12" key="1">
    <citation type="submission" date="2020-09" db="EMBL/GenBank/DDBJ databases">
        <title>Pseudoxanthomonas sp. CAU 1598 isolated from sand of Yaerae Beach.</title>
        <authorList>
            <person name="Kim W."/>
        </authorList>
    </citation>
    <scope>NUCLEOTIDE SEQUENCE [LARGE SCALE GENOMIC DNA]</scope>
    <source>
        <strain evidence="11 12">CAU 1598</strain>
    </source>
</reference>
<keyword evidence="4" id="KW-1003">Cell membrane</keyword>
<evidence type="ECO:0000259" key="10">
    <source>
        <dbReference type="Pfam" id="PF00999"/>
    </source>
</evidence>
<evidence type="ECO:0000313" key="12">
    <source>
        <dbReference type="Proteomes" id="UP000613768"/>
    </source>
</evidence>
<feature type="transmembrane region" description="Helical" evidence="9">
    <location>
        <begin position="270"/>
        <end position="287"/>
    </location>
</feature>